<accession>L0G1Y4</accession>
<dbReference type="PATRIC" id="fig|926556.3.peg.4241"/>
<feature type="signal peptide" evidence="1">
    <location>
        <begin position="1"/>
        <end position="20"/>
    </location>
</feature>
<evidence type="ECO:0000256" key="1">
    <source>
        <dbReference type="SAM" id="SignalP"/>
    </source>
</evidence>
<sequence>MKYFSVCLVFFITYSVTTWAQTSPSTSPASKKKELRFQLNEDGSHYVKGTFLNQIWLRNTWTNPGSLVYGSPDDQVMDIGLRRTRIQVFGQLTDKVFFYTQFGQNNLSYRSPRKQGIFFLDAIGEYQVVGEKMSIGAGLTGWNGVSRYASPSIGSILSLDAPLYQQATNDVNDQFVRKLSVYAKGQLGQLDYRLAVSKPMSIEQSSVQGPVIAENSLFSSEIGYAQYHGYFKYMFLDKESNTTPYQAGSYLGTKSVFNIGAGFMAQKDAMWHYAESSTDTVRTNLGIMAIDAFYDRPINRSKGNAITAYAAYTYSDYGKNYIRNVGAMNPATGVNAEGTLNGPGSAFPTIGTGSTFYAQFGYLFRRDLLGNAGTLQPYVSSQYSQFDRLDDPMAMYDGGVNWLIEGNRVKLSFSYQSRPIFAANSQGSYVVDERKGMAVMQFQVAL</sequence>
<name>L0G1Y4_ECHVK</name>
<evidence type="ECO:0000313" key="3">
    <source>
        <dbReference type="Proteomes" id="UP000010796"/>
    </source>
</evidence>
<protein>
    <recommendedName>
        <fullName evidence="4">Phosphate-selective porin O and P</fullName>
    </recommendedName>
</protein>
<gene>
    <name evidence="2" type="ordered locus">Echvi_4027</name>
</gene>
<evidence type="ECO:0000313" key="2">
    <source>
        <dbReference type="EMBL" id="AGA80234.1"/>
    </source>
</evidence>
<keyword evidence="1" id="KW-0732">Signal</keyword>
<dbReference type="HOGENOM" id="CLU_038678_0_0_10"/>
<dbReference type="eggNOG" id="ENOG502Z8PC">
    <property type="taxonomic scope" value="Bacteria"/>
</dbReference>
<dbReference type="Proteomes" id="UP000010796">
    <property type="component" value="Chromosome"/>
</dbReference>
<proteinExistence type="predicted"/>
<keyword evidence="3" id="KW-1185">Reference proteome</keyword>
<feature type="chain" id="PRO_5003942113" description="Phosphate-selective porin O and P" evidence="1">
    <location>
        <begin position="21"/>
        <end position="446"/>
    </location>
</feature>
<dbReference type="EMBL" id="CP003346">
    <property type="protein sequence ID" value="AGA80234.1"/>
    <property type="molecule type" value="Genomic_DNA"/>
</dbReference>
<reference evidence="3" key="1">
    <citation type="submission" date="2012-02" db="EMBL/GenBank/DDBJ databases">
        <title>The complete genome of Echinicola vietnamensis DSM 17526.</title>
        <authorList>
            <person name="Lucas S."/>
            <person name="Copeland A."/>
            <person name="Lapidus A."/>
            <person name="Glavina del Rio T."/>
            <person name="Dalin E."/>
            <person name="Tice H."/>
            <person name="Bruce D."/>
            <person name="Goodwin L."/>
            <person name="Pitluck S."/>
            <person name="Peters L."/>
            <person name="Ovchinnikova G."/>
            <person name="Teshima H."/>
            <person name="Kyrpides N."/>
            <person name="Mavromatis K."/>
            <person name="Ivanova N."/>
            <person name="Brettin T."/>
            <person name="Detter J.C."/>
            <person name="Han C."/>
            <person name="Larimer F."/>
            <person name="Land M."/>
            <person name="Hauser L."/>
            <person name="Markowitz V."/>
            <person name="Cheng J.-F."/>
            <person name="Hugenholtz P."/>
            <person name="Woyke T."/>
            <person name="Wu D."/>
            <person name="Brambilla E."/>
            <person name="Klenk H.-P."/>
            <person name="Eisen J.A."/>
        </authorList>
    </citation>
    <scope>NUCLEOTIDE SEQUENCE [LARGE SCALE GENOMIC DNA]</scope>
    <source>
        <strain evidence="3">DSM 17526 / LMG 23754 / KMM 6221</strain>
    </source>
</reference>
<evidence type="ECO:0008006" key="4">
    <source>
        <dbReference type="Google" id="ProtNLM"/>
    </source>
</evidence>
<dbReference type="STRING" id="926556.Echvi_4027"/>
<dbReference type="RefSeq" id="WP_015267771.1">
    <property type="nucleotide sequence ID" value="NC_019904.1"/>
</dbReference>
<dbReference type="AlphaFoldDB" id="L0G1Y4"/>
<organism evidence="2 3">
    <name type="scientific">Echinicola vietnamensis (strain DSM 17526 / LMG 23754 / KMM 6221)</name>
    <dbReference type="NCBI Taxonomy" id="926556"/>
    <lineage>
        <taxon>Bacteria</taxon>
        <taxon>Pseudomonadati</taxon>
        <taxon>Bacteroidota</taxon>
        <taxon>Cytophagia</taxon>
        <taxon>Cytophagales</taxon>
        <taxon>Cyclobacteriaceae</taxon>
        <taxon>Echinicola</taxon>
    </lineage>
</organism>
<dbReference type="KEGG" id="evi:Echvi_4027"/>